<organism evidence="1 2">
    <name type="scientific">Secundilactobacillus odoratitofui DSM 19909 = JCM 15043</name>
    <dbReference type="NCBI Taxonomy" id="1423776"/>
    <lineage>
        <taxon>Bacteria</taxon>
        <taxon>Bacillati</taxon>
        <taxon>Bacillota</taxon>
        <taxon>Bacilli</taxon>
        <taxon>Lactobacillales</taxon>
        <taxon>Lactobacillaceae</taxon>
        <taxon>Secundilactobacillus</taxon>
    </lineage>
</organism>
<sequence>MILMDNLILFNPGDSIGNFHDYDEAVRTAQIYRESNQIQDGHVLVVKGVNKTSFDVFLADNEITHLKEQTKQQNASKEYQITKKI</sequence>
<evidence type="ECO:0000313" key="1">
    <source>
        <dbReference type="EMBL" id="KRK97800.1"/>
    </source>
</evidence>
<dbReference type="AlphaFoldDB" id="A0A0R1LQS1"/>
<accession>A0A0R1LQS1</accession>
<comment type="caution">
    <text evidence="1">The sequence shown here is derived from an EMBL/GenBank/DDBJ whole genome shotgun (WGS) entry which is preliminary data.</text>
</comment>
<gene>
    <name evidence="1" type="ORF">FD04_GL000770</name>
</gene>
<keyword evidence="2" id="KW-1185">Reference proteome</keyword>
<proteinExistence type="predicted"/>
<protein>
    <submittedName>
        <fullName evidence="1">Uncharacterized protein</fullName>
    </submittedName>
</protein>
<dbReference type="Proteomes" id="UP000051160">
    <property type="component" value="Unassembled WGS sequence"/>
</dbReference>
<dbReference type="EMBL" id="AZEE01000028">
    <property type="protein sequence ID" value="KRK97800.1"/>
    <property type="molecule type" value="Genomic_DNA"/>
</dbReference>
<dbReference type="PATRIC" id="fig|1423776.4.peg.777"/>
<reference evidence="1 2" key="1">
    <citation type="journal article" date="2015" name="Genome Announc.">
        <title>Expanding the biotechnology potential of lactobacilli through comparative genomics of 213 strains and associated genera.</title>
        <authorList>
            <person name="Sun Z."/>
            <person name="Harris H.M."/>
            <person name="McCann A."/>
            <person name="Guo C."/>
            <person name="Argimon S."/>
            <person name="Zhang W."/>
            <person name="Yang X."/>
            <person name="Jeffery I.B."/>
            <person name="Cooney J.C."/>
            <person name="Kagawa T.F."/>
            <person name="Liu W."/>
            <person name="Song Y."/>
            <person name="Salvetti E."/>
            <person name="Wrobel A."/>
            <person name="Rasinkangas P."/>
            <person name="Parkhill J."/>
            <person name="Rea M.C."/>
            <person name="O'Sullivan O."/>
            <person name="Ritari J."/>
            <person name="Douillard F.P."/>
            <person name="Paul Ross R."/>
            <person name="Yang R."/>
            <person name="Briner A.E."/>
            <person name="Felis G.E."/>
            <person name="de Vos W.M."/>
            <person name="Barrangou R."/>
            <person name="Klaenhammer T.R."/>
            <person name="Caufield P.W."/>
            <person name="Cui Y."/>
            <person name="Zhang H."/>
            <person name="O'Toole P.W."/>
        </authorList>
    </citation>
    <scope>NUCLEOTIDE SEQUENCE [LARGE SCALE GENOMIC DNA]</scope>
    <source>
        <strain evidence="1 2">DSM 19909</strain>
    </source>
</reference>
<name>A0A0R1LQS1_9LACO</name>
<evidence type="ECO:0000313" key="2">
    <source>
        <dbReference type="Proteomes" id="UP000051160"/>
    </source>
</evidence>
<dbReference type="STRING" id="1423776.FD04_GL000770"/>